<sequence>MSNTNNITPTNKLVHAGPQVAIIASNTSRKLLIYYRKVCRYFKVNLLSRSGLFLPCLVDFNPLASPYNKLVITRQQRYATLSTRNKLLQLTEDIKSNARLTAHQQYDN</sequence>
<gene>
    <name evidence="1" type="ORF">K460DRAFT_367122</name>
</gene>
<dbReference type="AlphaFoldDB" id="A0A9P4L9L0"/>
<dbReference type="RefSeq" id="XP_040788882.1">
    <property type="nucleotide sequence ID" value="XM_040933508.1"/>
</dbReference>
<dbReference type="GeneID" id="63850759"/>
<name>A0A9P4L9L0_9PLEO</name>
<proteinExistence type="predicted"/>
<protein>
    <submittedName>
        <fullName evidence="1">Uncharacterized protein</fullName>
    </submittedName>
</protein>
<organism evidence="1 2">
    <name type="scientific">Cucurbitaria berberidis CBS 394.84</name>
    <dbReference type="NCBI Taxonomy" id="1168544"/>
    <lineage>
        <taxon>Eukaryota</taxon>
        <taxon>Fungi</taxon>
        <taxon>Dikarya</taxon>
        <taxon>Ascomycota</taxon>
        <taxon>Pezizomycotina</taxon>
        <taxon>Dothideomycetes</taxon>
        <taxon>Pleosporomycetidae</taxon>
        <taxon>Pleosporales</taxon>
        <taxon>Pleosporineae</taxon>
        <taxon>Cucurbitariaceae</taxon>
        <taxon>Cucurbitaria</taxon>
    </lineage>
</organism>
<dbReference type="EMBL" id="ML976616">
    <property type="protein sequence ID" value="KAF1846319.1"/>
    <property type="molecule type" value="Genomic_DNA"/>
</dbReference>
<reference evidence="1" key="1">
    <citation type="submission" date="2020-01" db="EMBL/GenBank/DDBJ databases">
        <authorList>
            <consortium name="DOE Joint Genome Institute"/>
            <person name="Haridas S."/>
            <person name="Albert R."/>
            <person name="Binder M."/>
            <person name="Bloem J."/>
            <person name="Labutti K."/>
            <person name="Salamov A."/>
            <person name="Andreopoulos B."/>
            <person name="Baker S.E."/>
            <person name="Barry K."/>
            <person name="Bills G."/>
            <person name="Bluhm B.H."/>
            <person name="Cannon C."/>
            <person name="Castanera R."/>
            <person name="Culley D.E."/>
            <person name="Daum C."/>
            <person name="Ezra D."/>
            <person name="Gonzalez J.B."/>
            <person name="Henrissat B."/>
            <person name="Kuo A."/>
            <person name="Liang C."/>
            <person name="Lipzen A."/>
            <person name="Lutzoni F."/>
            <person name="Magnuson J."/>
            <person name="Mondo S."/>
            <person name="Nolan M."/>
            <person name="Ohm R."/>
            <person name="Pangilinan J."/>
            <person name="Park H.-J."/>
            <person name="Ramirez L."/>
            <person name="Alfaro M."/>
            <person name="Sun H."/>
            <person name="Tritt A."/>
            <person name="Yoshinaga Y."/>
            <person name="Zwiers L.-H."/>
            <person name="Turgeon B.G."/>
            <person name="Goodwin S.B."/>
            <person name="Spatafora J.W."/>
            <person name="Crous P.W."/>
            <person name="Grigoriev I.V."/>
        </authorList>
    </citation>
    <scope>NUCLEOTIDE SEQUENCE</scope>
    <source>
        <strain evidence="1">CBS 394.84</strain>
    </source>
</reference>
<accession>A0A9P4L9L0</accession>
<comment type="caution">
    <text evidence="1">The sequence shown here is derived from an EMBL/GenBank/DDBJ whole genome shotgun (WGS) entry which is preliminary data.</text>
</comment>
<evidence type="ECO:0000313" key="2">
    <source>
        <dbReference type="Proteomes" id="UP000800039"/>
    </source>
</evidence>
<evidence type="ECO:0000313" key="1">
    <source>
        <dbReference type="EMBL" id="KAF1846319.1"/>
    </source>
</evidence>
<dbReference type="Proteomes" id="UP000800039">
    <property type="component" value="Unassembled WGS sequence"/>
</dbReference>
<keyword evidence="2" id="KW-1185">Reference proteome</keyword>